<dbReference type="EC" id="2.3.2.2" evidence="6"/>
<feature type="region of interest" description="Disordered" evidence="7">
    <location>
        <begin position="48"/>
        <end position="79"/>
    </location>
</feature>
<evidence type="ECO:0000313" key="10">
    <source>
        <dbReference type="Proteomes" id="UP000605992"/>
    </source>
</evidence>
<dbReference type="GO" id="GO:0006751">
    <property type="term" value="P:glutathione catabolic process"/>
    <property type="evidence" value="ECO:0007669"/>
    <property type="project" value="UniProtKB-UniRule"/>
</dbReference>
<feature type="active site" description="Nucleophile" evidence="4">
    <location>
        <position position="437"/>
    </location>
</feature>
<dbReference type="Pfam" id="PF01019">
    <property type="entry name" value="G_glu_transpept"/>
    <property type="match status" value="1"/>
</dbReference>
<dbReference type="InterPro" id="IPR052896">
    <property type="entry name" value="GGT-like_enzyme"/>
</dbReference>
<evidence type="ECO:0000256" key="6">
    <source>
        <dbReference type="RuleBase" id="RU368036"/>
    </source>
</evidence>
<feature type="binding site" evidence="5">
    <location>
        <position position="520"/>
    </location>
    <ligand>
        <name>L-glutamate</name>
        <dbReference type="ChEBI" id="CHEBI:29985"/>
    </ligand>
</feature>
<dbReference type="Gene3D" id="1.10.246.130">
    <property type="match status" value="1"/>
</dbReference>
<evidence type="ECO:0000256" key="3">
    <source>
        <dbReference type="ARBA" id="ARBA00047417"/>
    </source>
</evidence>
<reference evidence="9" key="1">
    <citation type="submission" date="2021-01" db="EMBL/GenBank/DDBJ databases">
        <title>Whole genome shotgun sequence of Planotetraspora thailandica NBRC 104271.</title>
        <authorList>
            <person name="Komaki H."/>
            <person name="Tamura T."/>
        </authorList>
    </citation>
    <scope>NUCLEOTIDE SEQUENCE</scope>
    <source>
        <strain evidence="9">NBRC 104271</strain>
    </source>
</reference>
<keyword evidence="10" id="KW-1185">Reference proteome</keyword>
<dbReference type="Gene3D" id="3.60.20.40">
    <property type="match status" value="1"/>
</dbReference>
<evidence type="ECO:0000256" key="2">
    <source>
        <dbReference type="ARBA" id="ARBA00001089"/>
    </source>
</evidence>
<keyword evidence="6" id="KW-0012">Acyltransferase</keyword>
<comment type="PTM">
    <text evidence="6">Cleaved by autocatalysis into a large and a small subunit.</text>
</comment>
<evidence type="ECO:0000313" key="9">
    <source>
        <dbReference type="EMBL" id="GII53255.1"/>
    </source>
</evidence>
<comment type="caution">
    <text evidence="9">The sequence shown here is derived from an EMBL/GenBank/DDBJ whole genome shotgun (WGS) entry which is preliminary data.</text>
</comment>
<feature type="transmembrane region" description="Helical" evidence="8">
    <location>
        <begin position="21"/>
        <end position="44"/>
    </location>
</feature>
<evidence type="ECO:0000256" key="8">
    <source>
        <dbReference type="SAM" id="Phobius"/>
    </source>
</evidence>
<dbReference type="SUPFAM" id="SSF56235">
    <property type="entry name" value="N-terminal nucleophile aminohydrolases (Ntn hydrolases)"/>
    <property type="match status" value="1"/>
</dbReference>
<dbReference type="Proteomes" id="UP000605992">
    <property type="component" value="Unassembled WGS sequence"/>
</dbReference>
<keyword evidence="8" id="KW-0472">Membrane</keyword>
<dbReference type="NCBIfam" id="TIGR00066">
    <property type="entry name" value="g_glut_trans"/>
    <property type="match status" value="1"/>
</dbReference>
<comment type="catalytic activity">
    <reaction evidence="2 6">
        <text>glutathione + H2O = L-cysteinylglycine + L-glutamate</text>
        <dbReference type="Rhea" id="RHEA:28807"/>
        <dbReference type="ChEBI" id="CHEBI:15377"/>
        <dbReference type="ChEBI" id="CHEBI:29985"/>
        <dbReference type="ChEBI" id="CHEBI:57925"/>
        <dbReference type="ChEBI" id="CHEBI:61694"/>
        <dbReference type="EC" id="3.4.19.13"/>
    </reaction>
</comment>
<protein>
    <recommendedName>
        <fullName evidence="6">Glutathione hydrolase proenzyme</fullName>
        <ecNumber evidence="6">2.3.2.2</ecNumber>
        <ecNumber evidence="6">3.4.19.13</ecNumber>
    </recommendedName>
    <component>
        <recommendedName>
            <fullName evidence="6">Glutathione hydrolase large chain</fullName>
        </recommendedName>
    </component>
    <component>
        <recommendedName>
            <fullName evidence="6">Glutathione hydrolase small chain</fullName>
        </recommendedName>
    </component>
</protein>
<comment type="subunit">
    <text evidence="6">This enzyme consists of two polypeptide chains, which are synthesized in precursor form from a single polypeptide.</text>
</comment>
<dbReference type="InterPro" id="IPR043137">
    <property type="entry name" value="GGT_ssub_C"/>
</dbReference>
<name>A0A8J3XUM5_9ACTN</name>
<keyword evidence="8" id="KW-0812">Transmembrane</keyword>
<dbReference type="UniPathway" id="UPA00204"/>
<sequence length="635" mass="68617">MRKPLVPHSTSRGPDDALRRRLVITASAVAVAVSSVILPGSLALGASGNPGTVSDTPFGTPNKKNPDPGASITAERGDRASNWAGQTGSEVLARHGVVATSQPLAAQAGLDILKRGGNAADAAVATAAMLGVVEPYSAGIGGDMFMLYYSAKDRRLYGLNASGWAPRSWTPDYFTKLGYDAETGVPLHGVHSITVPGAVDGWDQLLRRFGTMDFDQVLKPAITTAEQGYGLTERIHSDWEYMEEDLAQDPDSVKTFLVDGKAPPLYSVVRNPDLATAYRTLASRGRDAFYKGPIADAILAKVNRLGAKWVPSDLSDFHSEWVTPISTTYKGYDVYETPPNSQGFATLEMLNIIEQCAPRLGYDLKALGPRSATYWQVLVEAKKLAFSDLETYNADPRFAPVPYERLISKEYARSLCGKISLTHAQAPEVKTVHHGDTVYLTVGDRWGNMVSFIYSIYDYFGSQITVPGYGFPLQDRGNLFSLDPANPNLVGPRKRPFHTIIPAFVMKDGKPLLAFGTMSGDEQPQAQVQEIVNMVDLGMNVQAAGDAARFHHDQATDQLDLESGLYDAVGKQLAAFGQNPVRANGDLMGGYQALLFTEDPTAKPPHGKGIEGDPPVNGVYRAGSDFRKDGQAVGW</sequence>
<comment type="similarity">
    <text evidence="6">Belongs to the gamma-glutamyltransferase family.</text>
</comment>
<dbReference type="InterPro" id="IPR000101">
    <property type="entry name" value="GGT_peptidase"/>
</dbReference>
<dbReference type="EMBL" id="BOOR01000008">
    <property type="protein sequence ID" value="GII53255.1"/>
    <property type="molecule type" value="Genomic_DNA"/>
</dbReference>
<dbReference type="AlphaFoldDB" id="A0A8J3XUM5"/>
<dbReference type="PANTHER" id="PTHR43881:SF1">
    <property type="entry name" value="GAMMA-GLUTAMYLTRANSPEPTIDASE (AFU_ORTHOLOGUE AFUA_4G13580)"/>
    <property type="match status" value="1"/>
</dbReference>
<keyword evidence="6" id="KW-0865">Zymogen</keyword>
<comment type="catalytic activity">
    <reaction evidence="3 6">
        <text>an N-terminal (5-L-glutamyl)-[peptide] + an alpha-amino acid = 5-L-glutamyl amino acid + an N-terminal L-alpha-aminoacyl-[peptide]</text>
        <dbReference type="Rhea" id="RHEA:23904"/>
        <dbReference type="Rhea" id="RHEA-COMP:9780"/>
        <dbReference type="Rhea" id="RHEA-COMP:9795"/>
        <dbReference type="ChEBI" id="CHEBI:77644"/>
        <dbReference type="ChEBI" id="CHEBI:78597"/>
        <dbReference type="ChEBI" id="CHEBI:78599"/>
        <dbReference type="ChEBI" id="CHEBI:78608"/>
        <dbReference type="EC" id="2.3.2.2"/>
    </reaction>
</comment>
<comment type="catalytic activity">
    <reaction evidence="1 6">
        <text>an S-substituted glutathione + H2O = an S-substituted L-cysteinylglycine + L-glutamate</text>
        <dbReference type="Rhea" id="RHEA:59468"/>
        <dbReference type="ChEBI" id="CHEBI:15377"/>
        <dbReference type="ChEBI" id="CHEBI:29985"/>
        <dbReference type="ChEBI" id="CHEBI:90779"/>
        <dbReference type="ChEBI" id="CHEBI:143103"/>
        <dbReference type="EC" id="3.4.19.13"/>
    </reaction>
</comment>
<dbReference type="InterPro" id="IPR029055">
    <property type="entry name" value="Ntn_hydrolases_N"/>
</dbReference>
<dbReference type="GO" id="GO:0103068">
    <property type="term" value="F:leukotriene C4 gamma-glutamyl transferase activity"/>
    <property type="evidence" value="ECO:0007669"/>
    <property type="project" value="UniProtKB-EC"/>
</dbReference>
<dbReference type="PRINTS" id="PR01210">
    <property type="entry name" value="GGTRANSPTASE"/>
</dbReference>
<proteinExistence type="inferred from homology"/>
<dbReference type="InterPro" id="IPR043138">
    <property type="entry name" value="GGT_lsub"/>
</dbReference>
<dbReference type="EC" id="3.4.19.13" evidence="6"/>
<dbReference type="GO" id="GO:0036374">
    <property type="term" value="F:glutathione hydrolase activity"/>
    <property type="evidence" value="ECO:0007669"/>
    <property type="project" value="UniProtKB-UniRule"/>
</dbReference>
<evidence type="ECO:0000256" key="1">
    <source>
        <dbReference type="ARBA" id="ARBA00001049"/>
    </source>
</evidence>
<evidence type="ECO:0000256" key="7">
    <source>
        <dbReference type="SAM" id="MobiDB-lite"/>
    </source>
</evidence>
<organism evidence="9 10">
    <name type="scientific">Planotetraspora thailandica</name>
    <dbReference type="NCBI Taxonomy" id="487172"/>
    <lineage>
        <taxon>Bacteria</taxon>
        <taxon>Bacillati</taxon>
        <taxon>Actinomycetota</taxon>
        <taxon>Actinomycetes</taxon>
        <taxon>Streptosporangiales</taxon>
        <taxon>Streptosporangiaceae</taxon>
        <taxon>Planotetraspora</taxon>
    </lineage>
</organism>
<dbReference type="PANTHER" id="PTHR43881">
    <property type="entry name" value="GAMMA-GLUTAMYLTRANSPEPTIDASE (AFU_ORTHOLOGUE AFUA_4G13580)"/>
    <property type="match status" value="1"/>
</dbReference>
<gene>
    <name evidence="9" type="primary">ggtB</name>
    <name evidence="9" type="ORF">Pth03_16440</name>
</gene>
<evidence type="ECO:0000256" key="4">
    <source>
        <dbReference type="PIRSR" id="PIRSR600101-1"/>
    </source>
</evidence>
<keyword evidence="8" id="KW-1133">Transmembrane helix</keyword>
<feature type="compositionally biased region" description="Polar residues" evidence="7">
    <location>
        <begin position="49"/>
        <end position="63"/>
    </location>
</feature>
<evidence type="ECO:0000256" key="5">
    <source>
        <dbReference type="PIRSR" id="PIRSR600101-2"/>
    </source>
</evidence>
<accession>A0A8J3XUM5</accession>
<keyword evidence="6" id="KW-0808">Transferase</keyword>
<keyword evidence="6" id="KW-0317">Glutathione biosynthesis</keyword>
<keyword evidence="6" id="KW-0378">Hydrolase</keyword>
<dbReference type="GO" id="GO:0006750">
    <property type="term" value="P:glutathione biosynthetic process"/>
    <property type="evidence" value="ECO:0007669"/>
    <property type="project" value="UniProtKB-KW"/>
</dbReference>
<comment type="pathway">
    <text evidence="6">Sulfur metabolism; glutathione metabolism.</text>
</comment>